<feature type="signal peptide" evidence="4">
    <location>
        <begin position="1"/>
        <end position="24"/>
    </location>
</feature>
<dbReference type="GO" id="GO:0008745">
    <property type="term" value="F:N-acetylmuramoyl-L-alanine amidase activity"/>
    <property type="evidence" value="ECO:0007669"/>
    <property type="project" value="InterPro"/>
</dbReference>
<evidence type="ECO:0000313" key="7">
    <source>
        <dbReference type="EMBL" id="ALN97026.1"/>
    </source>
</evidence>
<feature type="chain" id="PRO_5006598736" evidence="4">
    <location>
        <begin position="25"/>
        <end position="216"/>
    </location>
</feature>
<dbReference type="EMBL" id="KT390719">
    <property type="protein sequence ID" value="ALN97026.1"/>
    <property type="molecule type" value="mRNA"/>
</dbReference>
<dbReference type="CDD" id="cd06583">
    <property type="entry name" value="PGRP"/>
    <property type="match status" value="1"/>
</dbReference>
<dbReference type="PANTHER" id="PTHR11022">
    <property type="entry name" value="PEPTIDOGLYCAN RECOGNITION PROTEIN"/>
    <property type="match status" value="1"/>
</dbReference>
<sequence>MSVVTKNFLVIQIFLITFSTSNLAGTMIHPPHTMQNRTTISSRKIVERKLVFVDRIDWKALPPAQAPKKLDVIPVSYVMIYHTGTETCFGRENCDPLVRDLQAKYLMGYPLNRDIGYNFVIGGDGNVYVGRGWHAVGAHTFGFNRISLGIGLIGTFYDRPPSIRQLQALEDLLQLGVKNYRIVEDFKFYNYPPMALHFKSASEILNFDEILSSDEK</sequence>
<dbReference type="Gene3D" id="3.40.80.10">
    <property type="entry name" value="Peptidoglycan recognition protein-like"/>
    <property type="match status" value="1"/>
</dbReference>
<dbReference type="InterPro" id="IPR036505">
    <property type="entry name" value="Amidase/PGRP_sf"/>
</dbReference>
<dbReference type="GO" id="GO:0045087">
    <property type="term" value="P:innate immune response"/>
    <property type="evidence" value="ECO:0007669"/>
    <property type="project" value="UniProtKB-KW"/>
</dbReference>
<dbReference type="PANTHER" id="PTHR11022:SF41">
    <property type="entry name" value="PEPTIDOGLYCAN-RECOGNITION PROTEIN LC-RELATED"/>
    <property type="match status" value="1"/>
</dbReference>
<evidence type="ECO:0000259" key="6">
    <source>
        <dbReference type="SMART" id="SM00701"/>
    </source>
</evidence>
<dbReference type="InterPro" id="IPR015510">
    <property type="entry name" value="PGRP"/>
</dbReference>
<keyword evidence="3" id="KW-0391">Immunity</keyword>
<dbReference type="SMART" id="SM00644">
    <property type="entry name" value="Ami_2"/>
    <property type="match status" value="1"/>
</dbReference>
<accession>A0A0S2GL28</accession>
<feature type="domain" description="Peptidoglycan recognition protein family" evidence="6">
    <location>
        <begin position="50"/>
        <end position="195"/>
    </location>
</feature>
<name>A0A0S2GL28_9HYME</name>
<evidence type="ECO:0000259" key="5">
    <source>
        <dbReference type="SMART" id="SM00644"/>
    </source>
</evidence>
<dbReference type="SUPFAM" id="SSF55846">
    <property type="entry name" value="N-acetylmuramoyl-L-alanine amidase-like"/>
    <property type="match status" value="1"/>
</dbReference>
<protein>
    <submittedName>
        <fullName evidence="7">Peptidoglycan recognition protein L2</fullName>
    </submittedName>
</protein>
<keyword evidence="4" id="KW-0732">Signal</keyword>
<dbReference type="InterPro" id="IPR006619">
    <property type="entry name" value="PGRP_domain_met/bac"/>
</dbReference>
<evidence type="ECO:0000256" key="3">
    <source>
        <dbReference type="ARBA" id="ARBA00022859"/>
    </source>
</evidence>
<dbReference type="InterPro" id="IPR002502">
    <property type="entry name" value="Amidase_domain"/>
</dbReference>
<organism evidence="7">
    <name type="scientific">Microplitis mediator</name>
    <dbReference type="NCBI Taxonomy" id="375433"/>
    <lineage>
        <taxon>Eukaryota</taxon>
        <taxon>Metazoa</taxon>
        <taxon>Ecdysozoa</taxon>
        <taxon>Arthropoda</taxon>
        <taxon>Hexapoda</taxon>
        <taxon>Insecta</taxon>
        <taxon>Pterygota</taxon>
        <taxon>Neoptera</taxon>
        <taxon>Endopterygota</taxon>
        <taxon>Hymenoptera</taxon>
        <taxon>Apocrita</taxon>
        <taxon>Ichneumonoidea</taxon>
        <taxon>Braconidae</taxon>
        <taxon>Microgastrinae</taxon>
        <taxon>Microplitis</taxon>
    </lineage>
</organism>
<keyword evidence="2" id="KW-0399">Innate immunity</keyword>
<reference evidence="7" key="1">
    <citation type="journal article" date="2015" name="Insect Sci.">
        <title>Comparative analysis of peptidoglycan recognition proteins in endoparasitoid wasp Microplitis mediator.</title>
        <authorList>
            <person name="Wang R.J."/>
            <person name="Lin Z."/>
            <person name="Jiang H."/>
            <person name="Li J.C."/>
            <person name="Saha T.T."/>
            <person name="Lu Z.Y."/>
            <person name="Lu Z.Q."/>
            <person name="Zou Z."/>
        </authorList>
    </citation>
    <scope>NUCLEOTIDE SEQUENCE</scope>
</reference>
<dbReference type="AlphaFoldDB" id="A0A0S2GL28"/>
<comment type="similarity">
    <text evidence="1">Belongs to the N-acetylmuramoyl-L-alanine amidase 2 family.</text>
</comment>
<proteinExistence type="evidence at transcript level"/>
<evidence type="ECO:0000256" key="4">
    <source>
        <dbReference type="SAM" id="SignalP"/>
    </source>
</evidence>
<dbReference type="GO" id="GO:0008270">
    <property type="term" value="F:zinc ion binding"/>
    <property type="evidence" value="ECO:0007669"/>
    <property type="project" value="InterPro"/>
</dbReference>
<evidence type="ECO:0000256" key="1">
    <source>
        <dbReference type="ARBA" id="ARBA00007553"/>
    </source>
</evidence>
<evidence type="ECO:0000256" key="2">
    <source>
        <dbReference type="ARBA" id="ARBA00022588"/>
    </source>
</evidence>
<dbReference type="Pfam" id="PF01510">
    <property type="entry name" value="Amidase_2"/>
    <property type="match status" value="1"/>
</dbReference>
<dbReference type="SMART" id="SM00701">
    <property type="entry name" value="PGRP"/>
    <property type="match status" value="1"/>
</dbReference>
<feature type="domain" description="N-acetylmuramoyl-L-alanine amidase" evidence="5">
    <location>
        <begin position="61"/>
        <end position="210"/>
    </location>
</feature>
<dbReference type="GO" id="GO:0009253">
    <property type="term" value="P:peptidoglycan catabolic process"/>
    <property type="evidence" value="ECO:0007669"/>
    <property type="project" value="InterPro"/>
</dbReference>